<keyword evidence="2" id="KW-1185">Reference proteome</keyword>
<evidence type="ECO:0000313" key="1">
    <source>
        <dbReference type="EMBL" id="RBQ22537.1"/>
    </source>
</evidence>
<dbReference type="EC" id="2.7.4.25" evidence="1"/>
<dbReference type="PANTHER" id="PTHR41930:SF1">
    <property type="entry name" value="DEPHOSPHO-COA KINASE"/>
    <property type="match status" value="1"/>
</dbReference>
<proteinExistence type="predicted"/>
<comment type="caution">
    <text evidence="1">The sequence shown here is derived from an EMBL/GenBank/DDBJ whole genome shotgun (WGS) entry which is preliminary data.</text>
</comment>
<organism evidence="1 2">
    <name type="scientific">Candidatus Methanobinarius endosymbioticus</name>
    <dbReference type="NCBI Taxonomy" id="2006182"/>
    <lineage>
        <taxon>Archaea</taxon>
        <taxon>Methanobacteriati</taxon>
        <taxon>Methanobacteriota</taxon>
        <taxon>Methanomada group</taxon>
        <taxon>Methanobacteria</taxon>
        <taxon>Methanobacteriales</taxon>
        <taxon>Methanobacteriaceae</taxon>
        <taxon>Candidatus Methanobinarius</taxon>
    </lineage>
</organism>
<evidence type="ECO:0000313" key="2">
    <source>
        <dbReference type="Proteomes" id="UP000253099"/>
    </source>
</evidence>
<gene>
    <name evidence="1" type="primary">cmk</name>
    <name evidence="1" type="ORF">ALNOE001_17330</name>
</gene>
<dbReference type="SUPFAM" id="SSF52540">
    <property type="entry name" value="P-loop containing nucleoside triphosphate hydrolases"/>
    <property type="match status" value="1"/>
</dbReference>
<dbReference type="PANTHER" id="PTHR41930">
    <property type="entry name" value="UPF0200 PROTEIN MJ1399"/>
    <property type="match status" value="1"/>
</dbReference>
<accession>A0A366M916</accession>
<sequence>MKVIGISGLPGSGKSLVTEMAKKRSISVIHIGDIVREEAKKRNAEVSETSVNLREEQGDHVLAKMSIEKINKQLTNSNDPNNTVFLIEGIRSKYEVDLFRETFKEFILLSIFSSPSARFDRIKNRKRTDDSSNYEKFLKRDERELGFGIGSAIATSDYIIINDSTLENYESQINEFFDKIIN</sequence>
<dbReference type="Proteomes" id="UP000253099">
    <property type="component" value="Unassembled WGS sequence"/>
</dbReference>
<keyword evidence="1" id="KW-0418">Kinase</keyword>
<dbReference type="GO" id="GO:0016301">
    <property type="term" value="F:kinase activity"/>
    <property type="evidence" value="ECO:0007669"/>
    <property type="project" value="UniProtKB-KW"/>
</dbReference>
<dbReference type="InterPro" id="IPR027417">
    <property type="entry name" value="P-loop_NTPase"/>
</dbReference>
<dbReference type="EMBL" id="NIZT01000059">
    <property type="protein sequence ID" value="RBQ22537.1"/>
    <property type="molecule type" value="Genomic_DNA"/>
</dbReference>
<dbReference type="Pfam" id="PF13207">
    <property type="entry name" value="AAA_17"/>
    <property type="match status" value="1"/>
</dbReference>
<protein>
    <submittedName>
        <fullName evidence="1">Cytidylate kinase</fullName>
        <ecNumber evidence="1">2.7.4.25</ecNumber>
    </submittedName>
</protein>
<dbReference type="Gene3D" id="3.40.50.300">
    <property type="entry name" value="P-loop containing nucleotide triphosphate hydrolases"/>
    <property type="match status" value="1"/>
</dbReference>
<reference evidence="1 2" key="1">
    <citation type="submission" date="2018-06" db="EMBL/GenBank/DDBJ databases">
        <title>Genomic insight into two independent archaeal endosymbiosis events.</title>
        <authorList>
            <person name="Lind A.E."/>
            <person name="Lewis W.H."/>
            <person name="Spang A."/>
            <person name="Guy L."/>
            <person name="Embley M.T."/>
            <person name="Ettema T.J.G."/>
        </authorList>
    </citation>
    <scope>NUCLEOTIDE SEQUENCE [LARGE SCALE GENOMIC DNA]</scope>
    <source>
        <strain evidence="1">NOE</strain>
    </source>
</reference>
<keyword evidence="1" id="KW-0808">Transferase</keyword>
<dbReference type="AlphaFoldDB" id="A0A366M916"/>
<name>A0A366M916_9EURY</name>